<dbReference type="InterPro" id="IPR036937">
    <property type="entry name" value="Adhesion_dom_fimbrial_sf"/>
</dbReference>
<keyword evidence="3 5" id="KW-0732">Signal</keyword>
<name>A0ABV3QFP3_9GAMM</name>
<organism evidence="6 7">
    <name type="scientific">Rhodanobacter lycopersici</name>
    <dbReference type="NCBI Taxonomy" id="3162487"/>
    <lineage>
        <taxon>Bacteria</taxon>
        <taxon>Pseudomonadati</taxon>
        <taxon>Pseudomonadota</taxon>
        <taxon>Gammaproteobacteria</taxon>
        <taxon>Lysobacterales</taxon>
        <taxon>Rhodanobacteraceae</taxon>
        <taxon>Rhodanobacter</taxon>
    </lineage>
</organism>
<accession>A0ABV3QFP3</accession>
<evidence type="ECO:0000256" key="3">
    <source>
        <dbReference type="ARBA" id="ARBA00022729"/>
    </source>
</evidence>
<dbReference type="PANTHER" id="PTHR33420">
    <property type="entry name" value="FIMBRIAL SUBUNIT ELFA-RELATED"/>
    <property type="match status" value="1"/>
</dbReference>
<dbReference type="EMBL" id="JBFOHK010000002">
    <property type="protein sequence ID" value="MEW9571971.1"/>
    <property type="molecule type" value="Genomic_DNA"/>
</dbReference>
<comment type="subcellular location">
    <subcellularLocation>
        <location evidence="1">Fimbrium</location>
    </subcellularLocation>
</comment>
<reference evidence="6 7" key="1">
    <citation type="submission" date="2024-06" db="EMBL/GenBank/DDBJ databases">
        <authorList>
            <person name="Woo H."/>
        </authorList>
    </citation>
    <scope>NUCLEOTIDE SEQUENCE [LARGE SCALE GENOMIC DNA]</scope>
    <source>
        <strain evidence="6 7">Si-c</strain>
    </source>
</reference>
<keyword evidence="7" id="KW-1185">Reference proteome</keyword>
<dbReference type="Proteomes" id="UP001556220">
    <property type="component" value="Unassembled WGS sequence"/>
</dbReference>
<comment type="similarity">
    <text evidence="2">Belongs to the fimbrial protein family.</text>
</comment>
<evidence type="ECO:0000256" key="5">
    <source>
        <dbReference type="SAM" id="SignalP"/>
    </source>
</evidence>
<gene>
    <name evidence="6" type="ORF">ABQJ54_09410</name>
</gene>
<keyword evidence="4" id="KW-0281">Fimbrium</keyword>
<sequence>MMQRSSHLPLGMRCLLWLLLLLACGPLLAATTPPPNCTASSVTLGMPSGISVQPDAPIGPISGATGTATIIFTCSGLPASTKSTDYTAIIQAGQTLATLDSTNVPAGPGITFKTNISGIALLVTASPVQATSESGSVNDGPTSTAGYVPGSVVAPSGTPVGTYSNSVTASYTGQLVKTTTGAVTPGTINTISLIPFWWYIPGGSVDSTSINLNASLNLPAITVSVPTCTISGGNSFTVTLPTASTQDLSATGKVTDMTPFSIVVTGCPDNVSVASNVFTGGNINTDGNLKNTGTAKRVELQLLNGAGSSNAAAQSVINLKTGANSGKYNIVGGNVTLNYFVQYYATGKAAAGTVKSSVTYTITYN</sequence>
<proteinExistence type="inferred from homology"/>
<evidence type="ECO:0000313" key="7">
    <source>
        <dbReference type="Proteomes" id="UP001556220"/>
    </source>
</evidence>
<evidence type="ECO:0000256" key="2">
    <source>
        <dbReference type="ARBA" id="ARBA00006671"/>
    </source>
</evidence>
<evidence type="ECO:0000256" key="4">
    <source>
        <dbReference type="ARBA" id="ARBA00023263"/>
    </source>
</evidence>
<evidence type="ECO:0000313" key="6">
    <source>
        <dbReference type="EMBL" id="MEW9571971.1"/>
    </source>
</evidence>
<dbReference type="PANTHER" id="PTHR33420:SF3">
    <property type="entry name" value="FIMBRIAL SUBUNIT ELFA"/>
    <property type="match status" value="1"/>
</dbReference>
<comment type="caution">
    <text evidence="6">The sequence shown here is derived from an EMBL/GenBank/DDBJ whole genome shotgun (WGS) entry which is preliminary data.</text>
</comment>
<dbReference type="SUPFAM" id="SSF49401">
    <property type="entry name" value="Bacterial adhesins"/>
    <property type="match status" value="1"/>
</dbReference>
<dbReference type="InterPro" id="IPR008966">
    <property type="entry name" value="Adhesion_dom_sf"/>
</dbReference>
<dbReference type="Pfam" id="PF16970">
    <property type="entry name" value="FimA"/>
    <property type="match status" value="1"/>
</dbReference>
<dbReference type="InterPro" id="IPR050263">
    <property type="entry name" value="Bact_Fimbrial_Adh_Pro"/>
</dbReference>
<protein>
    <submittedName>
        <fullName evidence="6">Fimbrial protein</fullName>
    </submittedName>
</protein>
<evidence type="ECO:0000256" key="1">
    <source>
        <dbReference type="ARBA" id="ARBA00004561"/>
    </source>
</evidence>
<dbReference type="PROSITE" id="PS51257">
    <property type="entry name" value="PROKAR_LIPOPROTEIN"/>
    <property type="match status" value="1"/>
</dbReference>
<feature type="signal peptide" evidence="5">
    <location>
        <begin position="1"/>
        <end position="29"/>
    </location>
</feature>
<feature type="chain" id="PRO_5046947654" evidence="5">
    <location>
        <begin position="30"/>
        <end position="365"/>
    </location>
</feature>
<dbReference type="Gene3D" id="2.60.40.1090">
    <property type="entry name" value="Fimbrial-type adhesion domain"/>
    <property type="match status" value="1"/>
</dbReference>
<dbReference type="InterPro" id="IPR039458">
    <property type="entry name" value="FimA-like"/>
</dbReference>
<dbReference type="RefSeq" id="WP_367854033.1">
    <property type="nucleotide sequence ID" value="NZ_JBFOHK010000002.1"/>
</dbReference>